<comment type="function">
    <text evidence="9">Acts as one of several non-catalytic accessory components of the cytoplasmic dynein 1 complex that are thought to be involved in linking dynein to cargos and to adapter proteins that regulate dynein function. Cytoplasmic dynein 1 acts as a motor for the intracellular retrograde motility of vesicles and organelles along microtubules.</text>
</comment>
<dbReference type="EMBL" id="VWZI01020605">
    <property type="protein sequence ID" value="NXG52015.1"/>
    <property type="molecule type" value="Genomic_DNA"/>
</dbReference>
<evidence type="ECO:0000256" key="4">
    <source>
        <dbReference type="ARBA" id="ARBA00022490"/>
    </source>
</evidence>
<dbReference type="GO" id="GO:0005868">
    <property type="term" value="C:cytoplasmic dynein complex"/>
    <property type="evidence" value="ECO:0007669"/>
    <property type="project" value="InterPro"/>
</dbReference>
<comment type="caution">
    <text evidence="11">The sequence shown here is derived from an EMBL/GenBank/DDBJ whole genome shotgun (WGS) entry which is preliminary data.</text>
</comment>
<dbReference type="SUPFAM" id="SSF103196">
    <property type="entry name" value="Roadblock/LC7 domain"/>
    <property type="match status" value="1"/>
</dbReference>
<evidence type="ECO:0000256" key="3">
    <source>
        <dbReference type="ARBA" id="ARBA00022448"/>
    </source>
</evidence>
<evidence type="ECO:0000256" key="1">
    <source>
        <dbReference type="ARBA" id="ARBA00004245"/>
    </source>
</evidence>
<keyword evidence="5" id="KW-0493">Microtubule</keyword>
<gene>
    <name evidence="11" type="primary">Dynlrb2</name>
    <name evidence="11" type="ORF">PSIHAE_R14714</name>
</gene>
<dbReference type="Pfam" id="PF03259">
    <property type="entry name" value="Robl_LC7"/>
    <property type="match status" value="1"/>
</dbReference>
<reference evidence="11 12" key="1">
    <citation type="submission" date="2019-09" db="EMBL/GenBank/DDBJ databases">
        <title>Bird 10,000 Genomes (B10K) Project - Family phase.</title>
        <authorList>
            <person name="Zhang G."/>
        </authorList>
    </citation>
    <scope>NUCLEOTIDE SEQUENCE [LARGE SCALE GENOMIC DNA]</scope>
    <source>
        <strain evidence="11">B10K-DU-001-24</strain>
        <tissue evidence="11">Muscle</tissue>
    </source>
</reference>
<keyword evidence="8" id="KW-0206">Cytoskeleton</keyword>
<evidence type="ECO:0000256" key="8">
    <source>
        <dbReference type="ARBA" id="ARBA00023212"/>
    </source>
</evidence>
<dbReference type="AlphaFoldDB" id="A0A7K9CL01"/>
<feature type="domain" description="Roadblock/LAMTOR2" evidence="10">
    <location>
        <begin position="4"/>
        <end position="82"/>
    </location>
</feature>
<evidence type="ECO:0000256" key="2">
    <source>
        <dbReference type="ARBA" id="ARBA00007191"/>
    </source>
</evidence>
<feature type="non-terminal residue" evidence="11">
    <location>
        <position position="1"/>
    </location>
</feature>
<evidence type="ECO:0000313" key="12">
    <source>
        <dbReference type="Proteomes" id="UP000574528"/>
    </source>
</evidence>
<keyword evidence="12" id="KW-1185">Reference proteome</keyword>
<dbReference type="GO" id="GO:0007018">
    <property type="term" value="P:microtubule-based movement"/>
    <property type="evidence" value="ECO:0007669"/>
    <property type="project" value="InterPro"/>
</dbReference>
<dbReference type="PANTHER" id="PTHR10779">
    <property type="entry name" value="DYNEIN LIGHT CHAIN ROADBLOCK"/>
    <property type="match status" value="1"/>
</dbReference>
<evidence type="ECO:0000313" key="11">
    <source>
        <dbReference type="EMBL" id="NXG52015.1"/>
    </source>
</evidence>
<dbReference type="FunFam" id="3.30.450.30:FF:000011">
    <property type="entry name" value="Dynein light chain roadblock"/>
    <property type="match status" value="1"/>
</dbReference>
<name>A0A7K9CL01_9PICI</name>
<keyword evidence="3" id="KW-0813">Transport</keyword>
<protein>
    <submittedName>
        <fullName evidence="11">DLRB2 protein</fullName>
    </submittedName>
</protein>
<evidence type="ECO:0000256" key="6">
    <source>
        <dbReference type="ARBA" id="ARBA00023017"/>
    </source>
</evidence>
<evidence type="ECO:0000256" key="5">
    <source>
        <dbReference type="ARBA" id="ARBA00022701"/>
    </source>
</evidence>
<dbReference type="OrthoDB" id="9985637at2759"/>
<dbReference type="GO" id="GO:0005874">
    <property type="term" value="C:microtubule"/>
    <property type="evidence" value="ECO:0007669"/>
    <property type="project" value="UniProtKB-KW"/>
</dbReference>
<keyword evidence="7" id="KW-0505">Motor protein</keyword>
<feature type="non-terminal residue" evidence="11">
    <location>
        <position position="82"/>
    </location>
</feature>
<dbReference type="InterPro" id="IPR004942">
    <property type="entry name" value="Roadblock/LAMTOR2_dom"/>
</dbReference>
<organism evidence="11 12">
    <name type="scientific">Psilopogon haemacephalus</name>
    <name type="common">coppersmith barbet</name>
    <dbReference type="NCBI Taxonomy" id="2585815"/>
    <lineage>
        <taxon>Eukaryota</taxon>
        <taxon>Metazoa</taxon>
        <taxon>Chordata</taxon>
        <taxon>Craniata</taxon>
        <taxon>Vertebrata</taxon>
        <taxon>Euteleostomi</taxon>
        <taxon>Archelosauria</taxon>
        <taxon>Archosauria</taxon>
        <taxon>Dinosauria</taxon>
        <taxon>Saurischia</taxon>
        <taxon>Theropoda</taxon>
        <taxon>Coelurosauria</taxon>
        <taxon>Aves</taxon>
        <taxon>Neognathae</taxon>
        <taxon>Neoaves</taxon>
        <taxon>Telluraves</taxon>
        <taxon>Coraciimorphae</taxon>
        <taxon>Piciformes</taxon>
        <taxon>Megalaimidae</taxon>
        <taxon>Psilopogon</taxon>
    </lineage>
</organism>
<dbReference type="InterPro" id="IPR016561">
    <property type="entry name" value="DYNLRB1/2"/>
</dbReference>
<proteinExistence type="inferred from homology"/>
<comment type="subcellular location">
    <subcellularLocation>
        <location evidence="1">Cytoplasm</location>
        <location evidence="1">Cytoskeleton</location>
    </subcellularLocation>
</comment>
<evidence type="ECO:0000256" key="7">
    <source>
        <dbReference type="ARBA" id="ARBA00023175"/>
    </source>
</evidence>
<accession>A0A7K9CL01</accession>
<dbReference type="PIRSF" id="PIRSF009998">
    <property type="entry name" value="DLC7"/>
    <property type="match status" value="1"/>
</dbReference>
<sequence length="82" mass="9373">QAEVEETLKRIQDHKGVIGMLLVNAEGIPVRTNLDTSTTVQYSEHLRQLIMQAWSAVRDLDPQNELICLRIRTKKHEIIVAP</sequence>
<evidence type="ECO:0000256" key="9">
    <source>
        <dbReference type="ARBA" id="ARBA00025362"/>
    </source>
</evidence>
<evidence type="ECO:0000259" key="10">
    <source>
        <dbReference type="Pfam" id="PF03259"/>
    </source>
</evidence>
<keyword evidence="6" id="KW-0243">Dynein</keyword>
<comment type="similarity">
    <text evidence="2">Belongs to the GAMAD family.</text>
</comment>
<dbReference type="Gene3D" id="3.30.450.30">
    <property type="entry name" value="Dynein light chain 2a, cytoplasmic"/>
    <property type="match status" value="1"/>
</dbReference>
<keyword evidence="4" id="KW-0963">Cytoplasm</keyword>
<dbReference type="Proteomes" id="UP000574528">
    <property type="component" value="Unassembled WGS sequence"/>
</dbReference>